<evidence type="ECO:0000256" key="5">
    <source>
        <dbReference type="ARBA" id="ARBA00022692"/>
    </source>
</evidence>
<evidence type="ECO:0000256" key="2">
    <source>
        <dbReference type="ARBA" id="ARBA00008566"/>
    </source>
</evidence>
<keyword evidence="6 8" id="KW-1133">Transmembrane helix</keyword>
<gene>
    <name evidence="9" type="ORF">HNP84_008689</name>
</gene>
<keyword evidence="10" id="KW-1185">Reference proteome</keyword>
<evidence type="ECO:0000256" key="8">
    <source>
        <dbReference type="SAM" id="Phobius"/>
    </source>
</evidence>
<evidence type="ECO:0000313" key="9">
    <source>
        <dbReference type="EMBL" id="MBB5138927.1"/>
    </source>
</evidence>
<comment type="similarity">
    <text evidence="2">Belongs to the tellurite-resistance/dicarboxylate transporter (TDT) family.</text>
</comment>
<reference evidence="9 10" key="1">
    <citation type="submission" date="2020-08" db="EMBL/GenBank/DDBJ databases">
        <title>Genomic Encyclopedia of Type Strains, Phase IV (KMG-IV): sequencing the most valuable type-strain genomes for metagenomic binning, comparative biology and taxonomic classification.</title>
        <authorList>
            <person name="Goeker M."/>
        </authorList>
    </citation>
    <scope>NUCLEOTIDE SEQUENCE [LARGE SCALE GENOMIC DNA]</scope>
    <source>
        <strain evidence="9 10">DSM 45615</strain>
    </source>
</reference>
<feature type="transmembrane region" description="Helical" evidence="8">
    <location>
        <begin position="29"/>
        <end position="48"/>
    </location>
</feature>
<protein>
    <submittedName>
        <fullName evidence="9">Tellurite resistance protein TehA-like permease</fullName>
    </submittedName>
</protein>
<dbReference type="GO" id="GO:0055085">
    <property type="term" value="P:transmembrane transport"/>
    <property type="evidence" value="ECO:0007669"/>
    <property type="project" value="InterPro"/>
</dbReference>
<dbReference type="PANTHER" id="PTHR31686:SF1">
    <property type="entry name" value="SULFITE EFFLUX PUMP SSU1"/>
    <property type="match status" value="1"/>
</dbReference>
<proteinExistence type="inferred from homology"/>
<name>A0A840PPC3_9ACTN</name>
<evidence type="ECO:0000256" key="3">
    <source>
        <dbReference type="ARBA" id="ARBA00022448"/>
    </source>
</evidence>
<keyword evidence="4" id="KW-1003">Cell membrane</keyword>
<dbReference type="GO" id="GO:0005886">
    <property type="term" value="C:plasma membrane"/>
    <property type="evidence" value="ECO:0007669"/>
    <property type="project" value="UniProtKB-SubCell"/>
</dbReference>
<feature type="transmembrane region" description="Helical" evidence="8">
    <location>
        <begin position="226"/>
        <end position="248"/>
    </location>
</feature>
<dbReference type="RefSeq" id="WP_185055780.1">
    <property type="nucleotide sequence ID" value="NZ_BAABIX010000014.1"/>
</dbReference>
<comment type="subcellular location">
    <subcellularLocation>
        <location evidence="1">Cell membrane</location>
        <topology evidence="1">Multi-pass membrane protein</topology>
    </subcellularLocation>
</comment>
<organism evidence="9 10">
    <name type="scientific">Thermocatellispora tengchongensis</name>
    <dbReference type="NCBI Taxonomy" id="1073253"/>
    <lineage>
        <taxon>Bacteria</taxon>
        <taxon>Bacillati</taxon>
        <taxon>Actinomycetota</taxon>
        <taxon>Actinomycetes</taxon>
        <taxon>Streptosporangiales</taxon>
        <taxon>Streptosporangiaceae</taxon>
        <taxon>Thermocatellispora</taxon>
    </lineage>
</organism>
<dbReference type="InterPro" id="IPR004695">
    <property type="entry name" value="SLAC1/Mae1/Ssu1/TehA"/>
</dbReference>
<dbReference type="InterPro" id="IPR051629">
    <property type="entry name" value="Sulfite_efflux_TDT"/>
</dbReference>
<feature type="transmembrane region" description="Helical" evidence="8">
    <location>
        <begin position="93"/>
        <end position="115"/>
    </location>
</feature>
<comment type="caution">
    <text evidence="9">The sequence shown here is derived from an EMBL/GenBank/DDBJ whole genome shotgun (WGS) entry which is preliminary data.</text>
</comment>
<keyword evidence="5 8" id="KW-0812">Transmembrane</keyword>
<feature type="transmembrane region" description="Helical" evidence="8">
    <location>
        <begin position="60"/>
        <end position="78"/>
    </location>
</feature>
<evidence type="ECO:0000256" key="7">
    <source>
        <dbReference type="ARBA" id="ARBA00023136"/>
    </source>
</evidence>
<accession>A0A840PPC3</accession>
<evidence type="ECO:0000256" key="1">
    <source>
        <dbReference type="ARBA" id="ARBA00004651"/>
    </source>
</evidence>
<evidence type="ECO:0000256" key="6">
    <source>
        <dbReference type="ARBA" id="ARBA00022989"/>
    </source>
</evidence>
<evidence type="ECO:0000256" key="4">
    <source>
        <dbReference type="ARBA" id="ARBA00022475"/>
    </source>
</evidence>
<feature type="transmembrane region" description="Helical" evidence="8">
    <location>
        <begin position="157"/>
        <end position="180"/>
    </location>
</feature>
<feature type="transmembrane region" description="Helical" evidence="8">
    <location>
        <begin position="192"/>
        <end position="214"/>
    </location>
</feature>
<feature type="transmembrane region" description="Helical" evidence="8">
    <location>
        <begin position="293"/>
        <end position="315"/>
    </location>
</feature>
<dbReference type="Proteomes" id="UP000578449">
    <property type="component" value="Unassembled WGS sequence"/>
</dbReference>
<keyword evidence="7 8" id="KW-0472">Membrane</keyword>
<dbReference type="PANTHER" id="PTHR31686">
    <property type="match status" value="1"/>
</dbReference>
<evidence type="ECO:0000313" key="10">
    <source>
        <dbReference type="Proteomes" id="UP000578449"/>
    </source>
</evidence>
<feature type="transmembrane region" description="Helical" evidence="8">
    <location>
        <begin position="127"/>
        <end position="151"/>
    </location>
</feature>
<dbReference type="EMBL" id="JACHGN010000026">
    <property type="protein sequence ID" value="MBB5138927.1"/>
    <property type="molecule type" value="Genomic_DNA"/>
</dbReference>
<feature type="transmembrane region" description="Helical" evidence="8">
    <location>
        <begin position="260"/>
        <end position="281"/>
    </location>
</feature>
<dbReference type="InterPro" id="IPR038665">
    <property type="entry name" value="Voltage-dep_anion_channel_sf"/>
</dbReference>
<dbReference type="Gene3D" id="1.50.10.150">
    <property type="entry name" value="Voltage-dependent anion channel"/>
    <property type="match status" value="1"/>
</dbReference>
<keyword evidence="3" id="KW-0813">Transport</keyword>
<sequence length="362" mass="37670">MPPNWYATVMGTGIVAIALPDRLAVLRPVAIGIWLVASVMLAGLAVTWRNRPFDPASAPFLGAPPMALLTVGSGFLFYGRDLIGVPAAVAVDAVLWSAGTLLGLATLAGVPYLMLTRHRPGLEDVSGAWLMPVVPPMVASTAGAHLVPYAGSLRQPLIVVCYGLFGVSLLMVVPILVLLVRRIREHGPGPAPVVPTLVIVLGPIGQSATAVNQLGTSVPELAGFGIWYGLPVWTLGMIWLAVAAYFLARTARRGGLPFAMTWWAFTFPIGTCVTGAGALAAALGSAGMRWAELALYALLVAAWATVAARTLPLVLPQLREAGTRPDGASGRAGRRVLAAVGKWGQTVARATAMTVDPRGPAS</sequence>
<dbReference type="Pfam" id="PF03595">
    <property type="entry name" value="SLAC1"/>
    <property type="match status" value="1"/>
</dbReference>
<dbReference type="AlphaFoldDB" id="A0A840PPC3"/>